<sequence length="678" mass="72937">MASFGDILLGCPPVAAIIFGYQEGITEDALPYFDHFHEHVLYATPDGHHEAVFMFLNESGGVERLQPAELALLEQRDSRFPLHLVIYNGDLEATQRLVRGAPSIVSVDAIHCAFHRGRTAIAKYLLDVRARSPTLFESPSSSATTLDQAQRRVLCRYDDVELLKLFDAFASPTWSRDNCVMVFKHRRAHVAEYLYKHHEASWATLDVCTLASECGLTGILRLLAARGALTPRAIDIATQYGRADAVAFLRTECGQDVSNDVWVKVANSGLVRVLELLPVPADDEIVTAAAKYAAANGQLNVLGFLTSNSAVSLSGAVRAAVAAHRANVVDFVLALDPTVDVGFAPTHPTFLTCLLIAAQQGRHRVLEILFERKAFTPTRAIVDAAASSGSVELVTWLCTVTADIVTQTPSALALAVALGHIDVADVLMAHGLVLDAGTEIAGLHVSKLDAVLAFATEHRLPIAINCLHMACAKGLVDVVARLLPLFSPATAASMVDVAFGCSRPDVLRLLAQHGAPITPEMLLRALECDAWASFHVLCDLCPVTDAVLARAVRLATDDVARLQYVEYCLPLHPPSVVRDLVRSCPTLHVQLLATLLPACMHPNEPLDNLKFLIELSDAACKASNATFRRLLSFIAIEADRATCPLPASICVTARGELSATQTALEAWCPTVAPACSSG</sequence>
<dbReference type="PANTHER" id="PTHR46586">
    <property type="entry name" value="ANKYRIN REPEAT-CONTAINING PROTEIN"/>
    <property type="match status" value="1"/>
</dbReference>
<dbReference type="InParanoid" id="T0R399"/>
<dbReference type="EMBL" id="JH767229">
    <property type="protein sequence ID" value="EQC26503.1"/>
    <property type="molecule type" value="Genomic_DNA"/>
</dbReference>
<proteinExistence type="predicted"/>
<dbReference type="PANTHER" id="PTHR46586:SF3">
    <property type="entry name" value="ANKYRIN REPEAT-CONTAINING PROTEIN"/>
    <property type="match status" value="1"/>
</dbReference>
<dbReference type="OMA" id="DAIHCAF"/>
<accession>T0R399</accession>
<evidence type="ECO:0008006" key="3">
    <source>
        <dbReference type="Google" id="ProtNLM"/>
    </source>
</evidence>
<gene>
    <name evidence="1" type="ORF">SDRG_15681</name>
</gene>
<evidence type="ECO:0000313" key="2">
    <source>
        <dbReference type="Proteomes" id="UP000030762"/>
    </source>
</evidence>
<dbReference type="InterPro" id="IPR036770">
    <property type="entry name" value="Ankyrin_rpt-contain_sf"/>
</dbReference>
<dbReference type="InterPro" id="IPR002110">
    <property type="entry name" value="Ankyrin_rpt"/>
</dbReference>
<dbReference type="STRING" id="1156394.T0R399"/>
<dbReference type="Proteomes" id="UP000030762">
    <property type="component" value="Unassembled WGS sequence"/>
</dbReference>
<dbReference type="SMART" id="SM00248">
    <property type="entry name" value="ANK"/>
    <property type="match status" value="4"/>
</dbReference>
<dbReference type="RefSeq" id="XP_008620082.1">
    <property type="nucleotide sequence ID" value="XM_008621860.1"/>
</dbReference>
<dbReference type="InterPro" id="IPR052050">
    <property type="entry name" value="SecEffector_AnkRepeat"/>
</dbReference>
<dbReference type="VEuPathDB" id="FungiDB:SDRG_15681"/>
<dbReference type="OrthoDB" id="10367627at2759"/>
<dbReference type="GeneID" id="19956408"/>
<keyword evidence="2" id="KW-1185">Reference proteome</keyword>
<evidence type="ECO:0000313" key="1">
    <source>
        <dbReference type="EMBL" id="EQC26503.1"/>
    </source>
</evidence>
<dbReference type="Gene3D" id="1.25.40.20">
    <property type="entry name" value="Ankyrin repeat-containing domain"/>
    <property type="match status" value="2"/>
</dbReference>
<protein>
    <recommendedName>
        <fullName evidence="3">Ankyrin repeat domain-containing protein</fullName>
    </recommendedName>
</protein>
<name>T0R399_SAPDV</name>
<organism evidence="1 2">
    <name type="scientific">Saprolegnia diclina (strain VS20)</name>
    <dbReference type="NCBI Taxonomy" id="1156394"/>
    <lineage>
        <taxon>Eukaryota</taxon>
        <taxon>Sar</taxon>
        <taxon>Stramenopiles</taxon>
        <taxon>Oomycota</taxon>
        <taxon>Saprolegniomycetes</taxon>
        <taxon>Saprolegniales</taxon>
        <taxon>Saprolegniaceae</taxon>
        <taxon>Saprolegnia</taxon>
    </lineage>
</organism>
<reference evidence="1 2" key="1">
    <citation type="submission" date="2012-04" db="EMBL/GenBank/DDBJ databases">
        <title>The Genome Sequence of Saprolegnia declina VS20.</title>
        <authorList>
            <consortium name="The Broad Institute Genome Sequencing Platform"/>
            <person name="Russ C."/>
            <person name="Nusbaum C."/>
            <person name="Tyler B."/>
            <person name="van West P."/>
            <person name="Dieguez-Uribeondo J."/>
            <person name="de Bruijn I."/>
            <person name="Tripathy S."/>
            <person name="Jiang R."/>
            <person name="Young S.K."/>
            <person name="Zeng Q."/>
            <person name="Gargeya S."/>
            <person name="Fitzgerald M."/>
            <person name="Haas B."/>
            <person name="Abouelleil A."/>
            <person name="Alvarado L."/>
            <person name="Arachchi H.M."/>
            <person name="Berlin A."/>
            <person name="Chapman S.B."/>
            <person name="Goldberg J."/>
            <person name="Griggs A."/>
            <person name="Gujja S."/>
            <person name="Hansen M."/>
            <person name="Howarth C."/>
            <person name="Imamovic A."/>
            <person name="Larimer J."/>
            <person name="McCowen C."/>
            <person name="Montmayeur A."/>
            <person name="Murphy C."/>
            <person name="Neiman D."/>
            <person name="Pearson M."/>
            <person name="Priest M."/>
            <person name="Roberts A."/>
            <person name="Saif S."/>
            <person name="Shea T."/>
            <person name="Sisk P."/>
            <person name="Sykes S."/>
            <person name="Wortman J."/>
            <person name="Nusbaum C."/>
            <person name="Birren B."/>
        </authorList>
    </citation>
    <scope>NUCLEOTIDE SEQUENCE [LARGE SCALE GENOMIC DNA]</scope>
    <source>
        <strain evidence="1 2">VS20</strain>
    </source>
</reference>
<dbReference type="SUPFAM" id="SSF48403">
    <property type="entry name" value="Ankyrin repeat"/>
    <property type="match status" value="1"/>
</dbReference>
<dbReference type="AlphaFoldDB" id="T0R399"/>